<reference evidence="2 3" key="1">
    <citation type="submission" date="2016-04" db="EMBL/GenBank/DDBJ databases">
        <authorList>
            <person name="Evans L.H."/>
            <person name="Alamgir A."/>
            <person name="Owens N."/>
            <person name="Weber N.D."/>
            <person name="Virtaneva K."/>
            <person name="Barbian K."/>
            <person name="Babar A."/>
            <person name="Rosenke K."/>
        </authorList>
    </citation>
    <scope>NUCLEOTIDE SEQUENCE [LARGE SCALE GENOMIC DNA]</scope>
    <source>
        <strain evidence="3">S5(T) (JCM 30642 \VKM B-2941)</strain>
    </source>
</reference>
<dbReference type="InterPro" id="IPR012337">
    <property type="entry name" value="RNaseH-like_sf"/>
</dbReference>
<dbReference type="PANTHER" id="PTHR34614:SF2">
    <property type="entry name" value="TRANSPOSASE IS4-LIKE DOMAIN-CONTAINING PROTEIN"/>
    <property type="match status" value="1"/>
</dbReference>
<dbReference type="Proteomes" id="UP000195607">
    <property type="component" value="Chromosome I"/>
</dbReference>
<dbReference type="RefSeq" id="WP_148690188.1">
    <property type="nucleotide sequence ID" value="NZ_LT671858.1"/>
</dbReference>
<dbReference type="GO" id="GO:0006313">
    <property type="term" value="P:DNA transposition"/>
    <property type="evidence" value="ECO:0007669"/>
    <property type="project" value="InterPro"/>
</dbReference>
<evidence type="ECO:0000259" key="1">
    <source>
        <dbReference type="Pfam" id="PF01609"/>
    </source>
</evidence>
<dbReference type="PANTHER" id="PTHR34614">
    <property type="match status" value="1"/>
</dbReference>
<feature type="domain" description="Transposase IS4-like" evidence="1">
    <location>
        <begin position="185"/>
        <end position="398"/>
    </location>
</feature>
<sequence length="459" mass="54035">MVVLPDWVRKYKTKGVEIRVSGQNYYAYEMSSKWNREKKRADKITGQYLGVVTHEGIVKPRSMGLPRSDHEYGNISLLYGIAEKTIIPVLKEIYPTMWERIISYVILRNIQPLPMKSVHYLYEKTYLSRVMDESMSPDSLSRMLSSLPEDQSIRVMRELTEKGEYVLMDSTAVFSRSENMSFLELGHNSKGMHLPQINVMILFSSTRTMPTFVRILPGSIRDVSAMSKTIDMAGVEKCVIVADKGFFSPDNIRKLENKRLSYIIPLRRNSSLIPDADGFTGVFRYDGKPVKYWKRENDVYIFEDPILKSEEEKDFLLRIEENKRIGKQFDENEINFGKLYLLSDLNEDPERVYRLYKQREYVEYAFNVYKNDLEADRSYLRDDHMMFTYMFLNLLSLYLHFQILNMLDGKYSVRDVLLILSRIKMYRFEKQEIMSELPKKAKDLVSDMKIDLDILRKKG</sequence>
<dbReference type="Pfam" id="PF01609">
    <property type="entry name" value="DDE_Tnp_1"/>
    <property type="match status" value="1"/>
</dbReference>
<dbReference type="AlphaFoldDB" id="A0A1N5WHR4"/>
<proteinExistence type="predicted"/>
<dbReference type="GO" id="GO:0004803">
    <property type="term" value="F:transposase activity"/>
    <property type="evidence" value="ECO:0007669"/>
    <property type="project" value="InterPro"/>
</dbReference>
<dbReference type="InterPro" id="IPR002559">
    <property type="entry name" value="Transposase_11"/>
</dbReference>
<gene>
    <name evidence="2" type="ORF">CSP5_1835</name>
</gene>
<evidence type="ECO:0000313" key="2">
    <source>
        <dbReference type="EMBL" id="SIM84669.1"/>
    </source>
</evidence>
<dbReference type="SUPFAM" id="SSF53098">
    <property type="entry name" value="Ribonuclease H-like"/>
    <property type="match status" value="1"/>
</dbReference>
<evidence type="ECO:0000313" key="3">
    <source>
        <dbReference type="Proteomes" id="UP000195607"/>
    </source>
</evidence>
<accession>A0A1N5WHR4</accession>
<name>A0A1N5WHR4_9ARCH</name>
<organism evidence="2 3">
    <name type="scientific">Cuniculiplasma divulgatum</name>
    <dbReference type="NCBI Taxonomy" id="1673428"/>
    <lineage>
        <taxon>Archaea</taxon>
        <taxon>Methanobacteriati</taxon>
        <taxon>Thermoplasmatota</taxon>
        <taxon>Thermoplasmata</taxon>
        <taxon>Thermoplasmatales</taxon>
        <taxon>Cuniculiplasmataceae</taxon>
        <taxon>Cuniculiplasma</taxon>
    </lineage>
</organism>
<dbReference type="GO" id="GO:0003677">
    <property type="term" value="F:DNA binding"/>
    <property type="evidence" value="ECO:0007669"/>
    <property type="project" value="InterPro"/>
</dbReference>
<dbReference type="EMBL" id="LT671858">
    <property type="protein sequence ID" value="SIM84669.1"/>
    <property type="molecule type" value="Genomic_DNA"/>
</dbReference>
<dbReference type="GeneID" id="41589073"/>
<protein>
    <submittedName>
        <fullName evidence="2">IS1634 family transposase</fullName>
    </submittedName>
</protein>